<evidence type="ECO:0000313" key="2">
    <source>
        <dbReference type="Proteomes" id="UP001164705"/>
    </source>
</evidence>
<keyword evidence="2" id="KW-1185">Reference proteome</keyword>
<dbReference type="Proteomes" id="UP001164705">
    <property type="component" value="Chromosome"/>
</dbReference>
<sequence>MVTSLAHRHGVFKIEGDALRFQLHENAKGFKLTLHAAEGWLPHLQYEQEEPFREIYRYTNREQMLGLRNPNGFVKIETFFNVICRPALISAFEKDNSPKLKKWLSNPNITFKQFIDKMAENHEYIDSFKGMQKELVHAKDSIDNKKPIHWMETLDDLMFCLNFHAEMMSAEDHLFLKKEVLPFLMNVIAALPISSAQILLALYHANIINLIPGRVTVTQTQENKGQTQVEIAKSEEDPVYKTYNMFIDCSERITFKWKITLLSHW</sequence>
<evidence type="ECO:0000313" key="1">
    <source>
        <dbReference type="EMBL" id="WAC03155.1"/>
    </source>
</evidence>
<accession>A0A9E8SHY0</accession>
<dbReference type="AlphaFoldDB" id="A0A9E8SHY0"/>
<protein>
    <submittedName>
        <fullName evidence="1">Uncharacterized protein</fullName>
    </submittedName>
</protein>
<name>A0A9E8SHY0_9FLAO</name>
<organism evidence="1 2">
    <name type="scientific">Lacinutrix neustonica</name>
    <dbReference type="NCBI Taxonomy" id="2980107"/>
    <lineage>
        <taxon>Bacteria</taxon>
        <taxon>Pseudomonadati</taxon>
        <taxon>Bacteroidota</taxon>
        <taxon>Flavobacteriia</taxon>
        <taxon>Flavobacteriales</taxon>
        <taxon>Flavobacteriaceae</taxon>
        <taxon>Lacinutrix</taxon>
    </lineage>
</organism>
<dbReference type="RefSeq" id="WP_267677729.1">
    <property type="nucleotide sequence ID" value="NZ_CP113088.1"/>
</dbReference>
<reference evidence="1" key="1">
    <citation type="submission" date="2022-11" db="EMBL/GenBank/DDBJ databases">
        <title>Lacinutrix neustonica HL-RS19T sp. nov., isolated from the surface microlayer sample of brackish Lake Shihwa.</title>
        <authorList>
            <person name="Choi J.Y."/>
            <person name="Hwang C.Y."/>
        </authorList>
    </citation>
    <scope>NUCLEOTIDE SEQUENCE</scope>
    <source>
        <strain evidence="1">HL-RS19</strain>
    </source>
</reference>
<dbReference type="EMBL" id="CP113088">
    <property type="protein sequence ID" value="WAC03155.1"/>
    <property type="molecule type" value="Genomic_DNA"/>
</dbReference>
<proteinExistence type="predicted"/>
<gene>
    <name evidence="1" type="ORF">N7U66_05965</name>
</gene>
<dbReference type="KEGG" id="lnu:N7U66_05965"/>